<dbReference type="OrthoDB" id="9804511at2"/>
<accession>A0A4U3L963</accession>
<name>A0A4U3L963_9BACT</name>
<dbReference type="SUPFAM" id="SSF49899">
    <property type="entry name" value="Concanavalin A-like lectins/glucanases"/>
    <property type="match status" value="1"/>
</dbReference>
<sequence>MKSYFPVNIINYLLFVSACIMPRLLFAQQEEVLHYVNPFIGTAKSDVYTRWGNEGGTYPGAVAPWGYIQLTPETRNSGYDYKDSSIRFFSCLQHRSGFPGGSGGRLHIMPVAGKYDSDYKRPVLHTNEYAEPGYYSVTLEDDKTKIEATTTTHAGLFKITFPPHVMPAIWVGDAGDMSILSPNNVTGRRFNTLLHFDKAISDTQKVADGYILHFSPAAIGNTIITIQLSASAISIESSQQNIDAELADKSFNEVKENTGQSWNKLLSVIRITDTSKENKEIFYTALYHSLLLPWITSDVNGKYRGADGQIHTAKGKHAYGGFSPWDTFRSLHPLLSLLYPDRQSDMILSMLDIYKQKGYLPIESMTGNHSIPILVDSYLKGIRPVDSVLLYRAMKKSIVDGPYLQPDMSLYQQGFIPYPHTESVTRTVEYTYDDWALAQYAKAIMHDDSLYAILTNRSRNYRYLFNADELSLLPRKGDALYHGTANAGYKEGDQWVYTLFIPHYQRDLINLLGGDDNFIQMIDKAFENNRLVFDNETMFHVPYLFNSTAYPYKTQQWVHAIEQRFAATPGGLPGNDDLGATSSWFVWSALGLYPVCPGNPVYALGAPLFKDVEVILPNGKHLDIHANNISPDNFYVKSIHLNGKAYNDTWLTHATILKGGELTFTMDSVADKMQRKGAIPGEQDSDMQTYLSAISLSQKSVKPNEPFWITFTINNTGAAGTAIVKLRINDSTFLQKNCFVEKQENKRDSILCRLYAYGNNKLQLADLSPLFIQVTKPEHQTIDNSFISNVQVSPLTKKGSKMYYRYTVKNMDGEAHQFVIPVKLNDKLLRYDTVMLHAGDSVVINHHAIAREDGGYQLTIKDAVAKGKVYSTADSAIVLDIPGEIMGKEMVTDVSGFENNGHKAAFGNYIELPHTASLDSNGTALTMIAWIYDAGTNKPLVELIAKGDNHVLQLVNGKSLTFFAGGWGRGDCTVQLPEDWQGRWHQIAGVCNSADLRVYIDGKLQGITPLEEEINLDVAAKWTIGSNEEFPLDRTFTGQMRDVKIYIAPLSVADIQSIYQKEKVYP</sequence>
<dbReference type="FunFam" id="3.30.2080.10:FF:000001">
    <property type="entry name" value="Alpha-1,2-mannosidase subfamily"/>
    <property type="match status" value="1"/>
</dbReference>
<dbReference type="GO" id="GO:0000224">
    <property type="term" value="F:peptide-N4-(N-acetyl-beta-glucosaminyl)asparagine amidase activity"/>
    <property type="evidence" value="ECO:0007669"/>
    <property type="project" value="TreeGrafter"/>
</dbReference>
<proteinExistence type="predicted"/>
<dbReference type="Gene3D" id="1.20.1610.10">
    <property type="entry name" value="alpha-1,2-mannosidases domains"/>
    <property type="match status" value="1"/>
</dbReference>
<dbReference type="Pfam" id="PF17678">
    <property type="entry name" value="Glyco_hydro_92N"/>
    <property type="match status" value="1"/>
</dbReference>
<comment type="caution">
    <text evidence="6">The sequence shown here is derived from an EMBL/GenBank/DDBJ whole genome shotgun (WGS) entry which is preliminary data.</text>
</comment>
<keyword evidence="3" id="KW-0106">Calcium</keyword>
<dbReference type="GO" id="GO:0005975">
    <property type="term" value="P:carbohydrate metabolic process"/>
    <property type="evidence" value="ECO:0007669"/>
    <property type="project" value="InterPro"/>
</dbReference>
<evidence type="ECO:0000256" key="1">
    <source>
        <dbReference type="ARBA" id="ARBA00001913"/>
    </source>
</evidence>
<dbReference type="InterPro" id="IPR050883">
    <property type="entry name" value="PNGase"/>
</dbReference>
<dbReference type="InterPro" id="IPR008928">
    <property type="entry name" value="6-hairpin_glycosidase_sf"/>
</dbReference>
<dbReference type="EMBL" id="SZQL01000002">
    <property type="protein sequence ID" value="TKK71014.1"/>
    <property type="molecule type" value="Genomic_DNA"/>
</dbReference>
<dbReference type="PROSITE" id="PS51257">
    <property type="entry name" value="PROKAR_LIPOPROTEIN"/>
    <property type="match status" value="1"/>
</dbReference>
<dbReference type="Gene3D" id="2.60.120.200">
    <property type="match status" value="1"/>
</dbReference>
<evidence type="ECO:0000256" key="2">
    <source>
        <dbReference type="ARBA" id="ARBA00011245"/>
    </source>
</evidence>
<evidence type="ECO:0008006" key="8">
    <source>
        <dbReference type="Google" id="ProtNLM"/>
    </source>
</evidence>
<dbReference type="PANTHER" id="PTHR12143:SF19">
    <property type="entry name" value="PEPTIDE-N(4)-(N-ACETYL-BETA-GLUCOSAMINYL)ASPARAGINE AMIDASE"/>
    <property type="match status" value="1"/>
</dbReference>
<evidence type="ECO:0000313" key="7">
    <source>
        <dbReference type="Proteomes" id="UP000305848"/>
    </source>
</evidence>
<dbReference type="SUPFAM" id="SSF48208">
    <property type="entry name" value="Six-hairpin glycosidases"/>
    <property type="match status" value="1"/>
</dbReference>
<feature type="domain" description="Glycosyl hydrolase family 92" evidence="4">
    <location>
        <begin position="239"/>
        <end position="667"/>
    </location>
</feature>
<dbReference type="InterPro" id="IPR041371">
    <property type="entry name" value="GH92_N"/>
</dbReference>
<evidence type="ECO:0000259" key="5">
    <source>
        <dbReference type="Pfam" id="PF17678"/>
    </source>
</evidence>
<dbReference type="Gene3D" id="1.20.1050.60">
    <property type="entry name" value="alpha-1,2-mannosidase"/>
    <property type="match status" value="1"/>
</dbReference>
<dbReference type="Pfam" id="PF07971">
    <property type="entry name" value="Glyco_hydro_92"/>
    <property type="match status" value="1"/>
</dbReference>
<dbReference type="Gene3D" id="2.70.98.10">
    <property type="match status" value="1"/>
</dbReference>
<dbReference type="InterPro" id="IPR005887">
    <property type="entry name" value="GH92_a_mannosidase_put"/>
</dbReference>
<evidence type="ECO:0000256" key="3">
    <source>
        <dbReference type="ARBA" id="ARBA00022837"/>
    </source>
</evidence>
<organism evidence="6 7">
    <name type="scientific">Ilyomonas limi</name>
    <dbReference type="NCBI Taxonomy" id="2575867"/>
    <lineage>
        <taxon>Bacteria</taxon>
        <taxon>Pseudomonadati</taxon>
        <taxon>Bacteroidota</taxon>
        <taxon>Chitinophagia</taxon>
        <taxon>Chitinophagales</taxon>
        <taxon>Chitinophagaceae</taxon>
        <taxon>Ilyomonas</taxon>
    </lineage>
</organism>
<dbReference type="GO" id="GO:0005829">
    <property type="term" value="C:cytosol"/>
    <property type="evidence" value="ECO:0007669"/>
    <property type="project" value="TreeGrafter"/>
</dbReference>
<keyword evidence="7" id="KW-1185">Reference proteome</keyword>
<evidence type="ECO:0000313" key="6">
    <source>
        <dbReference type="EMBL" id="TKK71014.1"/>
    </source>
</evidence>
<dbReference type="AlphaFoldDB" id="A0A4U3L963"/>
<dbReference type="InterPro" id="IPR012939">
    <property type="entry name" value="Glyco_hydro_92"/>
</dbReference>
<dbReference type="Gene3D" id="3.30.2080.10">
    <property type="entry name" value="GH92 mannosidase domain"/>
    <property type="match status" value="1"/>
</dbReference>
<dbReference type="GO" id="GO:0030246">
    <property type="term" value="F:carbohydrate binding"/>
    <property type="evidence" value="ECO:0007669"/>
    <property type="project" value="InterPro"/>
</dbReference>
<dbReference type="GO" id="GO:0006516">
    <property type="term" value="P:glycoprotein catabolic process"/>
    <property type="evidence" value="ECO:0007669"/>
    <property type="project" value="TreeGrafter"/>
</dbReference>
<dbReference type="PANTHER" id="PTHR12143">
    <property type="entry name" value="PEPTIDE N-GLYCANASE PNGASE -RELATED"/>
    <property type="match status" value="1"/>
</dbReference>
<dbReference type="InterPro" id="IPR013320">
    <property type="entry name" value="ConA-like_dom_sf"/>
</dbReference>
<dbReference type="GO" id="GO:0004553">
    <property type="term" value="F:hydrolase activity, hydrolyzing O-glycosyl compounds"/>
    <property type="evidence" value="ECO:0007669"/>
    <property type="project" value="UniProtKB-ARBA"/>
</dbReference>
<dbReference type="NCBIfam" id="TIGR01180">
    <property type="entry name" value="aman2_put"/>
    <property type="match status" value="1"/>
</dbReference>
<comment type="subunit">
    <text evidence="2">Monomer.</text>
</comment>
<reference evidence="6 7" key="1">
    <citation type="submission" date="2019-05" db="EMBL/GenBank/DDBJ databases">
        <title>Panacibacter sp. strain 17mud1-8 Genome sequencing and assembly.</title>
        <authorList>
            <person name="Chhetri G."/>
        </authorList>
    </citation>
    <scope>NUCLEOTIDE SEQUENCE [LARGE SCALE GENOMIC DNA]</scope>
    <source>
        <strain evidence="6 7">17mud1-8</strain>
    </source>
</reference>
<dbReference type="Proteomes" id="UP000305848">
    <property type="component" value="Unassembled WGS sequence"/>
</dbReference>
<dbReference type="Pfam" id="PF13385">
    <property type="entry name" value="Laminin_G_3"/>
    <property type="match status" value="1"/>
</dbReference>
<comment type="cofactor">
    <cofactor evidence="1">
        <name>Ca(2+)</name>
        <dbReference type="ChEBI" id="CHEBI:29108"/>
    </cofactor>
</comment>
<dbReference type="InterPro" id="IPR014718">
    <property type="entry name" value="GH-type_carb-bd"/>
</dbReference>
<evidence type="ECO:0000259" key="4">
    <source>
        <dbReference type="Pfam" id="PF07971"/>
    </source>
</evidence>
<gene>
    <name evidence="6" type="ORF">FC093_04885</name>
</gene>
<protein>
    <recommendedName>
        <fullName evidence="8">LamG-like jellyroll fold domain-containing protein</fullName>
    </recommendedName>
</protein>
<feature type="domain" description="Glycosyl hydrolase family 92 N-terminal" evidence="5">
    <location>
        <begin position="35"/>
        <end position="171"/>
    </location>
</feature>